<protein>
    <recommendedName>
        <fullName evidence="2">Lipocalin/cytosolic fatty-acid binding domain-containing protein</fullName>
    </recommendedName>
</protein>
<dbReference type="PANTHER" id="PTHR47304:SF1">
    <property type="entry name" value="COMPLEMENT COMPONENT C8 GAMMA CHAIN"/>
    <property type="match status" value="1"/>
</dbReference>
<dbReference type="STRING" id="623744.A0A553RNR7"/>
<name>A0A553RNR7_9TELE</name>
<evidence type="ECO:0000313" key="4">
    <source>
        <dbReference type="Proteomes" id="UP000316079"/>
    </source>
</evidence>
<dbReference type="Pfam" id="PF00061">
    <property type="entry name" value="Lipocalin"/>
    <property type="match status" value="2"/>
</dbReference>
<dbReference type="InterPro" id="IPR043245">
    <property type="entry name" value="C8G"/>
</dbReference>
<gene>
    <name evidence="3" type="ORF">DNTS_014944</name>
</gene>
<dbReference type="SUPFAM" id="SSF50814">
    <property type="entry name" value="Lipocalins"/>
    <property type="match status" value="2"/>
</dbReference>
<feature type="domain" description="Lipocalin/cytosolic fatty-acid binding" evidence="2">
    <location>
        <begin position="4"/>
        <end position="64"/>
    </location>
</feature>
<reference evidence="3 4" key="1">
    <citation type="journal article" date="2019" name="Sci. Data">
        <title>Hybrid genome assembly and annotation of Danionella translucida.</title>
        <authorList>
            <person name="Kadobianskyi M."/>
            <person name="Schulze L."/>
            <person name="Schuelke M."/>
            <person name="Judkewitz B."/>
        </authorList>
    </citation>
    <scope>NUCLEOTIDE SEQUENCE [LARGE SCALE GENOMIC DNA]</scope>
    <source>
        <strain evidence="3 4">Bolton</strain>
    </source>
</reference>
<sequence length="256" mass="29117">KRPADDVDVVVLETDYRSYAVLVFKKGTNITVKLYGRSGDVPDNIVDKFEGHAKTFNLGLDVIFPYPAYGFCEAAERVMEKRIKQSLPPVRSPPLIQTERTNTSANMGFVLKMLCVLLCAVFASAEVMPMTDFNLQQMEGKWYLFGFATNAKWFVEHKDDMKMGTAMMVATEEGDLDMSYTNLKSDGSCWRMTHLAKKTETPGRFVFFSQRWGNENDMRVVDAKFDEYIIAHTIKTKGDVSEVLNKLYSKNFSLTL</sequence>
<keyword evidence="1" id="KW-1133">Transmembrane helix</keyword>
<feature type="transmembrane region" description="Helical" evidence="1">
    <location>
        <begin position="109"/>
        <end position="128"/>
    </location>
</feature>
<keyword evidence="4" id="KW-1185">Reference proteome</keyword>
<dbReference type="AlphaFoldDB" id="A0A553RNR7"/>
<dbReference type="Proteomes" id="UP000316079">
    <property type="component" value="Unassembled WGS sequence"/>
</dbReference>
<evidence type="ECO:0000313" key="3">
    <source>
        <dbReference type="EMBL" id="TRZ03826.1"/>
    </source>
</evidence>
<dbReference type="EMBL" id="SRMA01003513">
    <property type="protein sequence ID" value="TRZ03826.1"/>
    <property type="molecule type" value="Genomic_DNA"/>
</dbReference>
<organism evidence="3 4">
    <name type="scientific">Danionella cerebrum</name>
    <dbReference type="NCBI Taxonomy" id="2873325"/>
    <lineage>
        <taxon>Eukaryota</taxon>
        <taxon>Metazoa</taxon>
        <taxon>Chordata</taxon>
        <taxon>Craniata</taxon>
        <taxon>Vertebrata</taxon>
        <taxon>Euteleostomi</taxon>
        <taxon>Actinopterygii</taxon>
        <taxon>Neopterygii</taxon>
        <taxon>Teleostei</taxon>
        <taxon>Ostariophysi</taxon>
        <taxon>Cypriniformes</taxon>
        <taxon>Danionidae</taxon>
        <taxon>Danioninae</taxon>
        <taxon>Danionella</taxon>
    </lineage>
</organism>
<dbReference type="OrthoDB" id="9048943at2759"/>
<evidence type="ECO:0000256" key="1">
    <source>
        <dbReference type="SAM" id="Phobius"/>
    </source>
</evidence>
<dbReference type="Gene3D" id="2.40.128.20">
    <property type="match status" value="2"/>
</dbReference>
<dbReference type="PANTHER" id="PTHR47304">
    <property type="entry name" value="COMPLEMENT COMPONENT C8 GAMMA CHAIN"/>
    <property type="match status" value="1"/>
</dbReference>
<dbReference type="GO" id="GO:0005579">
    <property type="term" value="C:membrane attack complex"/>
    <property type="evidence" value="ECO:0007669"/>
    <property type="project" value="InterPro"/>
</dbReference>
<keyword evidence="1" id="KW-0472">Membrane</keyword>
<dbReference type="InterPro" id="IPR012674">
    <property type="entry name" value="Calycin"/>
</dbReference>
<comment type="caution">
    <text evidence="3">The sequence shown here is derived from an EMBL/GenBank/DDBJ whole genome shotgun (WGS) entry which is preliminary data.</text>
</comment>
<feature type="domain" description="Lipocalin/cytosolic fatty-acid binding" evidence="2">
    <location>
        <begin position="140"/>
        <end position="251"/>
    </location>
</feature>
<proteinExistence type="predicted"/>
<dbReference type="GO" id="GO:0006956">
    <property type="term" value="P:complement activation"/>
    <property type="evidence" value="ECO:0007669"/>
    <property type="project" value="InterPro"/>
</dbReference>
<keyword evidence="1" id="KW-0812">Transmembrane</keyword>
<accession>A0A553RNR7</accession>
<evidence type="ECO:0000259" key="2">
    <source>
        <dbReference type="Pfam" id="PF00061"/>
    </source>
</evidence>
<dbReference type="PRINTS" id="PR01254">
    <property type="entry name" value="PGNDSYNTHASE"/>
</dbReference>
<dbReference type="InterPro" id="IPR000566">
    <property type="entry name" value="Lipocln_cytosolic_FA-bd_dom"/>
</dbReference>
<feature type="non-terminal residue" evidence="3">
    <location>
        <position position="1"/>
    </location>
</feature>